<sequence>MGKNLIALVCGLAFGLGLLLSGMSDPAKVLGFLDVTGLWSPTLALVMIGALSTATPAYLLARRRNRSLLDTVLQLPTTSGLDRRLLAGSALFGIGWGMVGICPGPALVLLGSGSLQGTLFLLAMLAGMWLFQRWSLRGQVR</sequence>
<evidence type="ECO:0000256" key="1">
    <source>
        <dbReference type="SAM" id="Phobius"/>
    </source>
</evidence>
<dbReference type="InterPro" id="IPR046513">
    <property type="entry name" value="DUF6691"/>
</dbReference>
<dbReference type="EMBL" id="SWDV01000028">
    <property type="protein sequence ID" value="TLX73540.1"/>
    <property type="molecule type" value="Genomic_DNA"/>
</dbReference>
<keyword evidence="1" id="KW-1133">Transmembrane helix</keyword>
<dbReference type="AlphaFoldDB" id="A0A5R9QU10"/>
<dbReference type="Pfam" id="PF20398">
    <property type="entry name" value="DUF6691"/>
    <property type="match status" value="1"/>
</dbReference>
<dbReference type="OrthoDB" id="9790409at2"/>
<dbReference type="Proteomes" id="UP000306635">
    <property type="component" value="Unassembled WGS sequence"/>
</dbReference>
<protein>
    <submittedName>
        <fullName evidence="2">YeeE/YedE family protein</fullName>
    </submittedName>
</protein>
<evidence type="ECO:0000313" key="2">
    <source>
        <dbReference type="EMBL" id="TLX73540.1"/>
    </source>
</evidence>
<keyword evidence="3" id="KW-1185">Reference proteome</keyword>
<comment type="caution">
    <text evidence="2">The sequence shown here is derived from an EMBL/GenBank/DDBJ whole genome shotgun (WGS) entry which is preliminary data.</text>
</comment>
<feature type="transmembrane region" description="Helical" evidence="1">
    <location>
        <begin position="42"/>
        <end position="61"/>
    </location>
</feature>
<feature type="transmembrane region" description="Helical" evidence="1">
    <location>
        <begin position="85"/>
        <end position="108"/>
    </location>
</feature>
<gene>
    <name evidence="2" type="ORF">FAS41_20300</name>
</gene>
<accession>A0A5R9QU10</accession>
<dbReference type="RefSeq" id="WP_138525239.1">
    <property type="nucleotide sequence ID" value="NZ_JAOCBK010000005.1"/>
</dbReference>
<proteinExistence type="predicted"/>
<feature type="transmembrane region" description="Helical" evidence="1">
    <location>
        <begin position="114"/>
        <end position="131"/>
    </location>
</feature>
<organism evidence="2 3">
    <name type="scientific">Pseudomonas nicosulfuronedens</name>
    <dbReference type="NCBI Taxonomy" id="2571105"/>
    <lineage>
        <taxon>Bacteria</taxon>
        <taxon>Pseudomonadati</taxon>
        <taxon>Pseudomonadota</taxon>
        <taxon>Gammaproteobacteria</taxon>
        <taxon>Pseudomonadales</taxon>
        <taxon>Pseudomonadaceae</taxon>
        <taxon>Pseudomonas</taxon>
    </lineage>
</organism>
<evidence type="ECO:0000313" key="3">
    <source>
        <dbReference type="Proteomes" id="UP000306635"/>
    </source>
</evidence>
<keyword evidence="1" id="KW-0472">Membrane</keyword>
<reference evidence="2 3" key="1">
    <citation type="submission" date="2019-04" db="EMBL/GenBank/DDBJ databases">
        <authorList>
            <person name="Li M."/>
        </authorList>
    </citation>
    <scope>NUCLEOTIDE SEQUENCE [LARGE SCALE GENOMIC DNA]</scope>
    <source>
        <strain evidence="2 3">LAM1902</strain>
    </source>
</reference>
<name>A0A5R9QU10_9PSED</name>
<keyword evidence="1" id="KW-0812">Transmembrane</keyword>